<evidence type="ECO:0000259" key="1">
    <source>
        <dbReference type="Pfam" id="PF13175"/>
    </source>
</evidence>
<dbReference type="PANTHER" id="PTHR43581">
    <property type="entry name" value="ATP/GTP PHOSPHATASE"/>
    <property type="match status" value="1"/>
</dbReference>
<evidence type="ECO:0000313" key="2">
    <source>
        <dbReference type="EMBL" id="MBA8080213.1"/>
    </source>
</evidence>
<dbReference type="AlphaFoldDB" id="A0A7W3DK63"/>
<dbReference type="InterPro" id="IPR041685">
    <property type="entry name" value="AAA_GajA/Old/RecF-like"/>
</dbReference>
<dbReference type="Proteomes" id="UP000533461">
    <property type="component" value="Unassembled WGS sequence"/>
</dbReference>
<comment type="caution">
    <text evidence="2">The sequence shown here is derived from an EMBL/GenBank/DDBJ whole genome shotgun (WGS) entry which is preliminary data.</text>
</comment>
<proteinExistence type="predicted"/>
<dbReference type="PANTHER" id="PTHR43581:SF4">
    <property type="entry name" value="ATP_GTP PHOSPHATASE"/>
    <property type="match status" value="1"/>
</dbReference>
<dbReference type="Gene3D" id="3.40.50.300">
    <property type="entry name" value="P-loop containing nucleotide triphosphate hydrolases"/>
    <property type="match status" value="1"/>
</dbReference>
<geneLocation type="plasmid" evidence="2">
    <name>pRHBSTW-00074_12</name>
</geneLocation>
<protein>
    <submittedName>
        <fullName evidence="2">AAA family ATPase</fullName>
    </submittedName>
</protein>
<dbReference type="RefSeq" id="WP_182410926.1">
    <property type="nucleotide sequence ID" value="NZ_JABXRP010000012.1"/>
</dbReference>
<reference evidence="2 3" key="1">
    <citation type="submission" date="2020-06" db="EMBL/GenBank/DDBJ databases">
        <title>REHAB project genomes.</title>
        <authorList>
            <person name="Shaw L.P."/>
        </authorList>
    </citation>
    <scope>NUCLEOTIDE SEQUENCE [LARGE SCALE GENOMIC DNA]</scope>
    <source>
        <strain evidence="2 3">RHBSTW-00074</strain>
        <plasmid evidence="2">pRHBSTW-00074_12</plasmid>
    </source>
</reference>
<dbReference type="InterPro" id="IPR027417">
    <property type="entry name" value="P-loop_NTPase"/>
</dbReference>
<dbReference type="EMBL" id="JABXRP010000012">
    <property type="protein sequence ID" value="MBA8080213.1"/>
    <property type="molecule type" value="Genomic_DNA"/>
</dbReference>
<organism evidence="2 3">
    <name type="scientific">Enterobacter asburiae</name>
    <dbReference type="NCBI Taxonomy" id="61645"/>
    <lineage>
        <taxon>Bacteria</taxon>
        <taxon>Pseudomonadati</taxon>
        <taxon>Pseudomonadota</taxon>
        <taxon>Gammaproteobacteria</taxon>
        <taxon>Enterobacterales</taxon>
        <taxon>Enterobacteriaceae</taxon>
        <taxon>Enterobacter</taxon>
        <taxon>Enterobacter cloacae complex</taxon>
    </lineage>
</organism>
<sequence>MIKEISLKNFKCFNELHLKQLKTLNIIAGKNNYGKTSILDAIFCFYDVKNPAVLLNIQAFRKEMAEINKNKPFWVSYFHDMDTSQKMSIVIRDERSEVTQTYETETNQRLESSLSLNVDTVLSNQNIPRQTIGSQATVNSLKINVTETPNAKNRVSNKLFSMQSKEDGVEIKSEIKNERDGVNYKFKTATIITTSRKINKEATITNVSNLLTQKRKKDILENLRKIDDRIVDIEISAIGNNKEIYLDIGFSELNEISMLGEGISRALSFISSVLVQENSIILIDEIENGIHYSVIKDIIKSLISSAKQNNNQIFATTHSQDVIRAINEIDSKNEDIAYIRLGREKNSLKPTAVQFNMDDFSYSVENDWEVR</sequence>
<feature type="domain" description="Endonuclease GajA/Old nuclease/RecF-like AAA" evidence="1">
    <location>
        <begin position="1"/>
        <end position="323"/>
    </location>
</feature>
<keyword evidence="2" id="KW-0614">Plasmid</keyword>
<dbReference type="Pfam" id="PF13175">
    <property type="entry name" value="AAA_15"/>
    <property type="match status" value="1"/>
</dbReference>
<dbReference type="InterPro" id="IPR051396">
    <property type="entry name" value="Bact_Antivir_Def_Nuclease"/>
</dbReference>
<evidence type="ECO:0000313" key="3">
    <source>
        <dbReference type="Proteomes" id="UP000533461"/>
    </source>
</evidence>
<gene>
    <name evidence="2" type="ORF">HV056_27640</name>
</gene>
<dbReference type="SUPFAM" id="SSF52540">
    <property type="entry name" value="P-loop containing nucleoside triphosphate hydrolases"/>
    <property type="match status" value="1"/>
</dbReference>
<accession>A0A7W3DK63</accession>
<name>A0A7W3DK63_ENTAS</name>